<accession>A0A1G9AJ48</accession>
<protein>
    <submittedName>
        <fullName evidence="2">Uncharacterized protein</fullName>
    </submittedName>
</protein>
<feature type="compositionally biased region" description="Basic and acidic residues" evidence="1">
    <location>
        <begin position="164"/>
        <end position="179"/>
    </location>
</feature>
<sequence>MTAPPIRLDASIPTLADSALLLQPSTLLLQPGALPLQPPVPRIHPPGLFLHPSGLLLTVAVTLALALVGTLTPLRGGHGQHADSGPGALTVVQLLTQHTSPENRTPHRTGKTTTVDAPTSATTRNPPPPPGSVLCPPPGSPLETATIVFHGPDRSPDSDWWDALGHRPDPNPTPAERRALLNHPEYQPPNASRQRPHHPTSLAEEDLARLLELPEESRRGLTAQPTHDERPRLLAA</sequence>
<feature type="region of interest" description="Disordered" evidence="1">
    <location>
        <begin position="98"/>
        <end position="236"/>
    </location>
</feature>
<dbReference type="RefSeq" id="WP_092628005.1">
    <property type="nucleotide sequence ID" value="NZ_FNFM01000006.1"/>
</dbReference>
<evidence type="ECO:0000256" key="1">
    <source>
        <dbReference type="SAM" id="MobiDB-lite"/>
    </source>
</evidence>
<feature type="compositionally biased region" description="Basic and acidic residues" evidence="1">
    <location>
        <begin position="226"/>
        <end position="236"/>
    </location>
</feature>
<reference evidence="3" key="1">
    <citation type="submission" date="2016-10" db="EMBL/GenBank/DDBJ databases">
        <authorList>
            <person name="Varghese N."/>
            <person name="Submissions S."/>
        </authorList>
    </citation>
    <scope>NUCLEOTIDE SEQUENCE [LARGE SCALE GENOMIC DNA]</scope>
    <source>
        <strain evidence="3">DSM 45460</strain>
    </source>
</reference>
<dbReference type="AlphaFoldDB" id="A0A1G9AJ48"/>
<evidence type="ECO:0000313" key="3">
    <source>
        <dbReference type="Proteomes" id="UP000199213"/>
    </source>
</evidence>
<keyword evidence="3" id="KW-1185">Reference proteome</keyword>
<gene>
    <name evidence="2" type="ORF">SAMN04487820_10681</name>
</gene>
<dbReference type="Proteomes" id="UP000199213">
    <property type="component" value="Unassembled WGS sequence"/>
</dbReference>
<dbReference type="OrthoDB" id="5192386at2"/>
<name>A0A1G9AJ48_ACTMZ</name>
<proteinExistence type="predicted"/>
<organism evidence="2 3">
    <name type="scientific">Actinopolyspora mzabensis</name>
    <dbReference type="NCBI Taxonomy" id="995066"/>
    <lineage>
        <taxon>Bacteria</taxon>
        <taxon>Bacillati</taxon>
        <taxon>Actinomycetota</taxon>
        <taxon>Actinomycetes</taxon>
        <taxon>Actinopolysporales</taxon>
        <taxon>Actinopolysporaceae</taxon>
        <taxon>Actinopolyspora</taxon>
    </lineage>
</organism>
<feature type="compositionally biased region" description="Pro residues" evidence="1">
    <location>
        <begin position="125"/>
        <end position="140"/>
    </location>
</feature>
<feature type="compositionally biased region" description="Low complexity" evidence="1">
    <location>
        <begin position="112"/>
        <end position="123"/>
    </location>
</feature>
<dbReference type="EMBL" id="FNFM01000006">
    <property type="protein sequence ID" value="SDK27347.1"/>
    <property type="molecule type" value="Genomic_DNA"/>
</dbReference>
<evidence type="ECO:0000313" key="2">
    <source>
        <dbReference type="EMBL" id="SDK27347.1"/>
    </source>
</evidence>